<proteinExistence type="predicted"/>
<gene>
    <name evidence="1" type="ORF">J21TS7_42450</name>
</gene>
<protein>
    <submittedName>
        <fullName evidence="1">Uncharacterized protein</fullName>
    </submittedName>
</protein>
<dbReference type="EMBL" id="BORU01000002">
    <property type="protein sequence ID" value="GIO55927.1"/>
    <property type="molecule type" value="Genomic_DNA"/>
</dbReference>
<name>A0ABQ4LHC0_9BACL</name>
<accession>A0ABQ4LHC0</accession>
<evidence type="ECO:0000313" key="2">
    <source>
        <dbReference type="Proteomes" id="UP000676601"/>
    </source>
</evidence>
<organism evidence="1 2">
    <name type="scientific">Paenibacillus cineris</name>
    <dbReference type="NCBI Taxonomy" id="237530"/>
    <lineage>
        <taxon>Bacteria</taxon>
        <taxon>Bacillati</taxon>
        <taxon>Bacillota</taxon>
        <taxon>Bacilli</taxon>
        <taxon>Bacillales</taxon>
        <taxon>Paenibacillaceae</taxon>
        <taxon>Paenibacillus</taxon>
    </lineage>
</organism>
<reference evidence="1 2" key="1">
    <citation type="submission" date="2021-03" db="EMBL/GenBank/DDBJ databases">
        <title>Antimicrobial resistance genes in bacteria isolated from Japanese honey, and their potential for conferring macrolide and lincosamide resistance in the American foulbrood pathogen Paenibacillus larvae.</title>
        <authorList>
            <person name="Okamoto M."/>
            <person name="Kumagai M."/>
            <person name="Kanamori H."/>
            <person name="Takamatsu D."/>
        </authorList>
    </citation>
    <scope>NUCLEOTIDE SEQUENCE [LARGE SCALE GENOMIC DNA]</scope>
    <source>
        <strain evidence="1 2">J21TS7</strain>
    </source>
</reference>
<comment type="caution">
    <text evidence="1">The sequence shown here is derived from an EMBL/GenBank/DDBJ whole genome shotgun (WGS) entry which is preliminary data.</text>
</comment>
<dbReference type="Proteomes" id="UP000676601">
    <property type="component" value="Unassembled WGS sequence"/>
</dbReference>
<keyword evidence="2" id="KW-1185">Reference proteome</keyword>
<evidence type="ECO:0000313" key="1">
    <source>
        <dbReference type="EMBL" id="GIO55927.1"/>
    </source>
</evidence>
<sequence>MLPCRSPEVREKLVQEYDIKPIAHVRLLNGQERRSCTKDLLTDSYYCFSYRAKNGNVTGTFLCGTYAANHFLELIHHPKLTLFDPLASETPGTGTSSANGNTVLDETWHPAAKQLFNAINLLIICWGIAPGSALQEIKNDLEKYKSREPLPRQIKAINTIISRDRGGRTLQQMLDELRNKNNKIRKFRFDLLNEALIKNKIEKSFFGEAL</sequence>